<dbReference type="AlphaFoldDB" id="A0A8T1QEG6"/>
<keyword evidence="2" id="KW-1185">Reference proteome</keyword>
<dbReference type="InterPro" id="IPR037546">
    <property type="entry name" value="SAC51-like"/>
</dbReference>
<dbReference type="EMBL" id="CM031813">
    <property type="protein sequence ID" value="KAG6652797.1"/>
    <property type="molecule type" value="Genomic_DNA"/>
</dbReference>
<accession>A0A8T1QEG6</accession>
<name>A0A8T1QEG6_CARIL</name>
<evidence type="ECO:0000313" key="2">
    <source>
        <dbReference type="Proteomes" id="UP000811609"/>
    </source>
</evidence>
<comment type="caution">
    <text evidence="1">The sequence shown here is derived from an EMBL/GenBank/DDBJ whole genome shotgun (WGS) entry which is preliminary data.</text>
</comment>
<reference evidence="1" key="1">
    <citation type="submission" date="2020-12" db="EMBL/GenBank/DDBJ databases">
        <title>WGS assembly of Carya illinoinensis cv. Pawnee.</title>
        <authorList>
            <person name="Platts A."/>
            <person name="Shu S."/>
            <person name="Wright S."/>
            <person name="Barry K."/>
            <person name="Edger P."/>
            <person name="Pires J.C."/>
            <person name="Schmutz J."/>
        </authorList>
    </citation>
    <scope>NUCLEOTIDE SEQUENCE</scope>
    <source>
        <tissue evidence="1">Leaf</tissue>
    </source>
</reference>
<organism evidence="1 2">
    <name type="scientific">Carya illinoinensis</name>
    <name type="common">Pecan</name>
    <dbReference type="NCBI Taxonomy" id="32201"/>
    <lineage>
        <taxon>Eukaryota</taxon>
        <taxon>Viridiplantae</taxon>
        <taxon>Streptophyta</taxon>
        <taxon>Embryophyta</taxon>
        <taxon>Tracheophyta</taxon>
        <taxon>Spermatophyta</taxon>
        <taxon>Magnoliopsida</taxon>
        <taxon>eudicotyledons</taxon>
        <taxon>Gunneridae</taxon>
        <taxon>Pentapetalae</taxon>
        <taxon>rosids</taxon>
        <taxon>fabids</taxon>
        <taxon>Fagales</taxon>
        <taxon>Juglandaceae</taxon>
        <taxon>Carya</taxon>
    </lineage>
</organism>
<dbReference type="Proteomes" id="UP000811609">
    <property type="component" value="Chromosome 5"/>
</dbReference>
<dbReference type="Pfam" id="PF23173">
    <property type="entry name" value="bHLH_SAC51"/>
    <property type="match status" value="1"/>
</dbReference>
<dbReference type="PANTHER" id="PTHR36066:SF8">
    <property type="entry name" value="TRANSCRIPTION FACTOR SAC51"/>
    <property type="match status" value="1"/>
</dbReference>
<sequence length="382" mass="42069">MVKASESRLCPEHSAWKPSKLNFMSTALCPRQQEHLPTCVDPGISVSSSPMALPRFAVPIIPDLKTEQINEAHGSIQCSPLQFQSLLPTPDLYLKPKQSVLSSVFNGKAVPNANSGSSPKRFLIFDQCGNQTRIIYNSVCFPVENPTAATKSRCSFKFNEEPEAARVCQTDPSKYTLQEESGENIITREESEMHEDTEEINALLYSDDDDDGDEYGDDDEIMSTGHSPIAIKRSHEKHEQVEYLADEVTGPDSPNKRQKLLDGRYKELSPMGTASSVKLDRSAEYDSDAESGYAIGQNQAEEAGSILGKVCFKRDKIRETLRALEGIIPGAEGKDPSLVIDEAIDYLKILKSQICRSEQAIGCTLLGMFAKGLEEGWKGGNP</sequence>
<protein>
    <submittedName>
        <fullName evidence="1">Uncharacterized protein</fullName>
    </submittedName>
</protein>
<gene>
    <name evidence="1" type="ORF">CIPAW_05G031200</name>
</gene>
<evidence type="ECO:0000313" key="1">
    <source>
        <dbReference type="EMBL" id="KAG6652797.1"/>
    </source>
</evidence>
<dbReference type="PANTHER" id="PTHR36066">
    <property type="entry name" value="TRANSCRIPTION FACTOR BHLH145"/>
    <property type="match status" value="1"/>
</dbReference>
<proteinExistence type="predicted"/>